<dbReference type="InterPro" id="IPR011576">
    <property type="entry name" value="Pyridox_Oxase_N"/>
</dbReference>
<comment type="caution">
    <text evidence="3">The sequence shown here is derived from an EMBL/GenBank/DDBJ whole genome shotgun (WGS) entry which is preliminary data.</text>
</comment>
<dbReference type="RefSeq" id="WP_171108832.1">
    <property type="nucleotide sequence ID" value="NZ_BMPT01000006.1"/>
</dbReference>
<dbReference type="InterPro" id="IPR012349">
    <property type="entry name" value="Split_barrel_FMN-bd"/>
</dbReference>
<organism evidence="3 4">
    <name type="scientific">Promicromonospora citrea</name>
    <dbReference type="NCBI Taxonomy" id="43677"/>
    <lineage>
        <taxon>Bacteria</taxon>
        <taxon>Bacillati</taxon>
        <taxon>Actinomycetota</taxon>
        <taxon>Actinomycetes</taxon>
        <taxon>Micrococcales</taxon>
        <taxon>Promicromonosporaceae</taxon>
        <taxon>Promicromonospora</taxon>
    </lineage>
</organism>
<proteinExistence type="predicted"/>
<reference evidence="3" key="1">
    <citation type="journal article" date="2014" name="Int. J. Syst. Evol. Microbiol.">
        <title>Complete genome sequence of Corynebacterium casei LMG S-19264T (=DSM 44701T), isolated from a smear-ripened cheese.</title>
        <authorList>
            <consortium name="US DOE Joint Genome Institute (JGI-PGF)"/>
            <person name="Walter F."/>
            <person name="Albersmeier A."/>
            <person name="Kalinowski J."/>
            <person name="Ruckert C."/>
        </authorList>
    </citation>
    <scope>NUCLEOTIDE SEQUENCE</scope>
    <source>
        <strain evidence="3">JCM 3051</strain>
    </source>
</reference>
<sequence>MPTIATTTSVTRDELLDFLRSRRNGVLVTTRADGSPQLSPVTYGVDPQGRVVVATYPERAKVRNLRRRPAASLLALGDEFNDAWVQVDGTAEVLDVPEAVEPLVDYFRAAAGKEHPDWDEYRAAMVQQGKSLVRLTVDRWGPVATGGFPARLATPSPQD</sequence>
<reference evidence="3" key="2">
    <citation type="submission" date="2020-09" db="EMBL/GenBank/DDBJ databases">
        <authorList>
            <person name="Sun Q."/>
            <person name="Ohkuma M."/>
        </authorList>
    </citation>
    <scope>NUCLEOTIDE SEQUENCE</scope>
    <source>
        <strain evidence="3">JCM 3051</strain>
    </source>
</reference>
<dbReference type="Proteomes" id="UP000655589">
    <property type="component" value="Unassembled WGS sequence"/>
</dbReference>
<dbReference type="GO" id="GO:0005829">
    <property type="term" value="C:cytosol"/>
    <property type="evidence" value="ECO:0007669"/>
    <property type="project" value="TreeGrafter"/>
</dbReference>
<keyword evidence="4" id="KW-1185">Reference proteome</keyword>
<name>A0A8H9GGG9_9MICO</name>
<dbReference type="GO" id="GO:0016627">
    <property type="term" value="F:oxidoreductase activity, acting on the CH-CH group of donors"/>
    <property type="evidence" value="ECO:0007669"/>
    <property type="project" value="TreeGrafter"/>
</dbReference>
<dbReference type="EMBL" id="BMPT01000006">
    <property type="protein sequence ID" value="GGM24549.1"/>
    <property type="molecule type" value="Genomic_DNA"/>
</dbReference>
<dbReference type="NCBIfam" id="TIGR03618">
    <property type="entry name" value="Rv1155_F420"/>
    <property type="match status" value="1"/>
</dbReference>
<dbReference type="Gene3D" id="2.30.110.10">
    <property type="entry name" value="Electron Transport, Fmn-binding Protein, Chain A"/>
    <property type="match status" value="1"/>
</dbReference>
<dbReference type="Pfam" id="PF01243">
    <property type="entry name" value="PNPOx_N"/>
    <property type="match status" value="1"/>
</dbReference>
<dbReference type="PANTHER" id="PTHR35176:SF2">
    <property type="entry name" value="F420H(2)-DEPENDENT REDUCTASE RV1155"/>
    <property type="match status" value="1"/>
</dbReference>
<gene>
    <name evidence="3" type="ORF">GCM10010102_20260</name>
</gene>
<feature type="domain" description="Pyridoxamine 5'-phosphate oxidase N-terminal" evidence="2">
    <location>
        <begin position="12"/>
        <end position="141"/>
    </location>
</feature>
<dbReference type="GO" id="GO:0070967">
    <property type="term" value="F:coenzyme F420 binding"/>
    <property type="evidence" value="ECO:0007669"/>
    <property type="project" value="TreeGrafter"/>
</dbReference>
<evidence type="ECO:0000313" key="4">
    <source>
        <dbReference type="Proteomes" id="UP000655589"/>
    </source>
</evidence>
<evidence type="ECO:0000256" key="1">
    <source>
        <dbReference type="ARBA" id="ARBA00023002"/>
    </source>
</evidence>
<dbReference type="AlphaFoldDB" id="A0A8H9GGG9"/>
<dbReference type="InterPro" id="IPR052019">
    <property type="entry name" value="F420H2_bilvrd_red/Heme_oxyg"/>
</dbReference>
<dbReference type="PANTHER" id="PTHR35176">
    <property type="entry name" value="HEME OXYGENASE HI_0854-RELATED"/>
    <property type="match status" value="1"/>
</dbReference>
<protein>
    <submittedName>
        <fullName evidence="3">PPOX class F420-dependent enzyme</fullName>
    </submittedName>
</protein>
<keyword evidence="1" id="KW-0560">Oxidoreductase</keyword>
<accession>A0A8H9GGG9</accession>
<evidence type="ECO:0000259" key="2">
    <source>
        <dbReference type="Pfam" id="PF01243"/>
    </source>
</evidence>
<evidence type="ECO:0000313" key="3">
    <source>
        <dbReference type="EMBL" id="GGM24549.1"/>
    </source>
</evidence>
<dbReference type="InterPro" id="IPR019920">
    <property type="entry name" value="F420-binding_dom_put"/>
</dbReference>
<dbReference type="SUPFAM" id="SSF50475">
    <property type="entry name" value="FMN-binding split barrel"/>
    <property type="match status" value="1"/>
</dbReference>